<evidence type="ECO:0000256" key="7">
    <source>
        <dbReference type="ARBA" id="ARBA00022927"/>
    </source>
</evidence>
<keyword evidence="6 11" id="KW-0812">Transmembrane</keyword>
<comment type="caution">
    <text evidence="12">The sequence shown here is derived from an EMBL/GenBank/DDBJ whole genome shotgun (WGS) entry which is preliminary data.</text>
</comment>
<dbReference type="InterPro" id="IPR003849">
    <property type="entry name" value="Preprotein_translocase_YajC"/>
</dbReference>
<evidence type="ECO:0000313" key="12">
    <source>
        <dbReference type="EMBL" id="ODJ89546.1"/>
    </source>
</evidence>
<keyword evidence="8 11" id="KW-1133">Transmembrane helix</keyword>
<keyword evidence="10 11" id="KW-0472">Membrane</keyword>
<dbReference type="PANTHER" id="PTHR33909:SF1">
    <property type="entry name" value="SEC TRANSLOCON ACCESSORY COMPLEX SUBUNIT YAJC"/>
    <property type="match status" value="1"/>
</dbReference>
<dbReference type="Pfam" id="PF02699">
    <property type="entry name" value="YajC"/>
    <property type="match status" value="1"/>
</dbReference>
<evidence type="ECO:0000256" key="10">
    <source>
        <dbReference type="ARBA" id="ARBA00023136"/>
    </source>
</evidence>
<evidence type="ECO:0000256" key="4">
    <source>
        <dbReference type="ARBA" id="ARBA00022448"/>
    </source>
</evidence>
<evidence type="ECO:0000256" key="3">
    <source>
        <dbReference type="ARBA" id="ARBA00014962"/>
    </source>
</evidence>
<evidence type="ECO:0000256" key="9">
    <source>
        <dbReference type="ARBA" id="ARBA00023010"/>
    </source>
</evidence>
<comment type="subcellular location">
    <subcellularLocation>
        <location evidence="1">Cell membrane</location>
        <topology evidence="1">Single-pass membrane protein</topology>
    </subcellularLocation>
</comment>
<dbReference type="AlphaFoldDB" id="A0A7Z1AGX7"/>
<evidence type="ECO:0000256" key="5">
    <source>
        <dbReference type="ARBA" id="ARBA00022475"/>
    </source>
</evidence>
<dbReference type="SMART" id="SM01323">
    <property type="entry name" value="YajC"/>
    <property type="match status" value="1"/>
</dbReference>
<feature type="transmembrane region" description="Helical" evidence="11">
    <location>
        <begin position="20"/>
        <end position="39"/>
    </location>
</feature>
<gene>
    <name evidence="12" type="ORF">CODIS_01060</name>
</gene>
<protein>
    <recommendedName>
        <fullName evidence="3">Sec translocon accessory complex subunit YajC</fullName>
    </recommendedName>
</protein>
<organism evidence="12 13">
    <name type="scientific">Candidatus Thiodiazotropha endolucinida</name>
    <dbReference type="NCBI Taxonomy" id="1655433"/>
    <lineage>
        <taxon>Bacteria</taxon>
        <taxon>Pseudomonadati</taxon>
        <taxon>Pseudomonadota</taxon>
        <taxon>Gammaproteobacteria</taxon>
        <taxon>Chromatiales</taxon>
        <taxon>Sedimenticolaceae</taxon>
        <taxon>Candidatus Thiodiazotropha</taxon>
    </lineage>
</organism>
<dbReference type="PANTHER" id="PTHR33909">
    <property type="entry name" value="SEC TRANSLOCON ACCESSORY COMPLEX SUBUNIT YAJC"/>
    <property type="match status" value="1"/>
</dbReference>
<proteinExistence type="inferred from homology"/>
<keyword evidence="7" id="KW-0653">Protein transport</keyword>
<evidence type="ECO:0000256" key="11">
    <source>
        <dbReference type="SAM" id="Phobius"/>
    </source>
</evidence>
<dbReference type="RefSeq" id="WP_069120238.1">
    <property type="nucleotide sequence ID" value="NZ_MARB01000001.1"/>
</dbReference>
<reference evidence="12 13" key="1">
    <citation type="submission" date="2016-06" db="EMBL/GenBank/DDBJ databases">
        <title>Genome sequence of endosymbiont of Candidatus Endolucinida thiodiazotropha.</title>
        <authorList>
            <person name="Poehlein A."/>
            <person name="Koenig S."/>
            <person name="Heiden S.E."/>
            <person name="Thuermer A."/>
            <person name="Voget S."/>
            <person name="Daniel R."/>
            <person name="Markert S."/>
            <person name="Gros O."/>
            <person name="Schweder T."/>
        </authorList>
    </citation>
    <scope>NUCLEOTIDE SEQUENCE [LARGE SCALE GENOMIC DNA]</scope>
    <source>
        <strain evidence="12 13">COS</strain>
    </source>
</reference>
<keyword evidence="9" id="KW-0811">Translocation</keyword>
<sequence>MNFFISDALAEAPAATEQASAITGLLPLVIFGAVLYFLMIRPQVKRQKEHKKMVEALAKGDEIVTTGGMAGKITDLGENFLLLEVSDGTAVKIRRQAVDSVLPKGSLKEL</sequence>
<evidence type="ECO:0000256" key="1">
    <source>
        <dbReference type="ARBA" id="ARBA00004162"/>
    </source>
</evidence>
<keyword evidence="13" id="KW-1185">Reference proteome</keyword>
<dbReference type="EMBL" id="MARB01000001">
    <property type="protein sequence ID" value="ODJ89546.1"/>
    <property type="molecule type" value="Genomic_DNA"/>
</dbReference>
<dbReference type="GO" id="GO:0015031">
    <property type="term" value="P:protein transport"/>
    <property type="evidence" value="ECO:0007669"/>
    <property type="project" value="UniProtKB-KW"/>
</dbReference>
<dbReference type="GO" id="GO:0005886">
    <property type="term" value="C:plasma membrane"/>
    <property type="evidence" value="ECO:0007669"/>
    <property type="project" value="UniProtKB-SubCell"/>
</dbReference>
<evidence type="ECO:0000313" key="13">
    <source>
        <dbReference type="Proteomes" id="UP000094769"/>
    </source>
</evidence>
<dbReference type="PRINTS" id="PR01853">
    <property type="entry name" value="YAJCTRNLCASE"/>
</dbReference>
<accession>A0A7Z1AGX7</accession>
<dbReference type="Proteomes" id="UP000094769">
    <property type="component" value="Unassembled WGS sequence"/>
</dbReference>
<comment type="similarity">
    <text evidence="2">Belongs to the YajC family.</text>
</comment>
<keyword evidence="4" id="KW-0813">Transport</keyword>
<dbReference type="OrthoDB" id="9811406at2"/>
<dbReference type="NCBIfam" id="TIGR00739">
    <property type="entry name" value="yajC"/>
    <property type="match status" value="1"/>
</dbReference>
<evidence type="ECO:0000256" key="8">
    <source>
        <dbReference type="ARBA" id="ARBA00022989"/>
    </source>
</evidence>
<name>A0A7Z1AGX7_9GAMM</name>
<evidence type="ECO:0000256" key="6">
    <source>
        <dbReference type="ARBA" id="ARBA00022692"/>
    </source>
</evidence>
<evidence type="ECO:0000256" key="2">
    <source>
        <dbReference type="ARBA" id="ARBA00006742"/>
    </source>
</evidence>
<keyword evidence="5" id="KW-1003">Cell membrane</keyword>